<dbReference type="Proteomes" id="UP000299102">
    <property type="component" value="Unassembled WGS sequence"/>
</dbReference>
<organism evidence="2 3">
    <name type="scientific">Eumeta variegata</name>
    <name type="common">Bagworm moth</name>
    <name type="synonym">Eumeta japonica</name>
    <dbReference type="NCBI Taxonomy" id="151549"/>
    <lineage>
        <taxon>Eukaryota</taxon>
        <taxon>Metazoa</taxon>
        <taxon>Ecdysozoa</taxon>
        <taxon>Arthropoda</taxon>
        <taxon>Hexapoda</taxon>
        <taxon>Insecta</taxon>
        <taxon>Pterygota</taxon>
        <taxon>Neoptera</taxon>
        <taxon>Endopterygota</taxon>
        <taxon>Lepidoptera</taxon>
        <taxon>Glossata</taxon>
        <taxon>Ditrysia</taxon>
        <taxon>Tineoidea</taxon>
        <taxon>Psychidae</taxon>
        <taxon>Oiketicinae</taxon>
        <taxon>Eumeta</taxon>
    </lineage>
</organism>
<name>A0A4C2A599_EUMVA</name>
<gene>
    <name evidence="2" type="ORF">EVAR_67208_1</name>
</gene>
<evidence type="ECO:0000313" key="3">
    <source>
        <dbReference type="Proteomes" id="UP000299102"/>
    </source>
</evidence>
<protein>
    <submittedName>
        <fullName evidence="2">Uncharacterized protein</fullName>
    </submittedName>
</protein>
<keyword evidence="3" id="KW-1185">Reference proteome</keyword>
<evidence type="ECO:0000256" key="1">
    <source>
        <dbReference type="SAM" id="MobiDB-lite"/>
    </source>
</evidence>
<evidence type="ECO:0000313" key="2">
    <source>
        <dbReference type="EMBL" id="GBP95258.1"/>
    </source>
</evidence>
<dbReference type="EMBL" id="BGZK01002604">
    <property type="protein sequence ID" value="GBP95258.1"/>
    <property type="molecule type" value="Genomic_DNA"/>
</dbReference>
<sequence length="246" mass="28410">MEEPKDGKWISSTTTNNYYFDFDSLDRFQNFYRREKPSLFIHYQQVTRLEQEVEKKRLELINRKATDDWQQQCPKTGSISTKNGDWNRKYDQLETAADIGIALHYSPGSCKTSVLSSPVKHDISIYSFIRPLGTTDSDGNFAKLHLNLKAVLDVFPVSVVDADSTSPSVLRLKNNNFPNGTRDSNTFDVYLQKMQMQLSRMAVVLWLDLLMCYSERAISSKPDKGAHDDKGEERRRKAVLNRKNRQ</sequence>
<feature type="region of interest" description="Disordered" evidence="1">
    <location>
        <begin position="220"/>
        <end position="246"/>
    </location>
</feature>
<feature type="compositionally biased region" description="Basic residues" evidence="1">
    <location>
        <begin position="236"/>
        <end position="246"/>
    </location>
</feature>
<proteinExistence type="predicted"/>
<dbReference type="AlphaFoldDB" id="A0A4C2A599"/>
<accession>A0A4C2A599</accession>
<feature type="compositionally biased region" description="Basic and acidic residues" evidence="1">
    <location>
        <begin position="221"/>
        <end position="235"/>
    </location>
</feature>
<reference evidence="2 3" key="1">
    <citation type="journal article" date="2019" name="Commun. Biol.">
        <title>The bagworm genome reveals a unique fibroin gene that provides high tensile strength.</title>
        <authorList>
            <person name="Kono N."/>
            <person name="Nakamura H."/>
            <person name="Ohtoshi R."/>
            <person name="Tomita M."/>
            <person name="Numata K."/>
            <person name="Arakawa K."/>
        </authorList>
    </citation>
    <scope>NUCLEOTIDE SEQUENCE [LARGE SCALE GENOMIC DNA]</scope>
</reference>
<comment type="caution">
    <text evidence="2">The sequence shown here is derived from an EMBL/GenBank/DDBJ whole genome shotgun (WGS) entry which is preliminary data.</text>
</comment>